<proteinExistence type="predicted"/>
<reference evidence="1" key="1">
    <citation type="submission" date="2015-07" db="EMBL/GenBank/DDBJ databases">
        <title>MeaNS - Measles Nucleotide Surveillance Program.</title>
        <authorList>
            <person name="Tran T."/>
            <person name="Druce J."/>
        </authorList>
    </citation>
    <scope>NUCLEOTIDE SEQUENCE</scope>
    <source>
        <strain evidence="1">UCB-OBI-ISO-001</strain>
        <tissue evidence="1">Gonad</tissue>
    </source>
</reference>
<dbReference type="EMBL" id="KQ418980">
    <property type="protein sequence ID" value="KOF85028.1"/>
    <property type="molecule type" value="Genomic_DNA"/>
</dbReference>
<name>A0A0L8H6Y2_OCTBM</name>
<accession>A0A0L8H6Y2</accession>
<gene>
    <name evidence="1" type="ORF">OCBIM_22020939mg</name>
</gene>
<evidence type="ECO:0000313" key="1">
    <source>
        <dbReference type="EMBL" id="KOF85028.1"/>
    </source>
</evidence>
<sequence>MNTHVHMQLHNTHYSYAHSNTWFLVGLKIAVKFHSINLRKGKTQWIIRG</sequence>
<organism evidence="1">
    <name type="scientific">Octopus bimaculoides</name>
    <name type="common">California two-spotted octopus</name>
    <dbReference type="NCBI Taxonomy" id="37653"/>
    <lineage>
        <taxon>Eukaryota</taxon>
        <taxon>Metazoa</taxon>
        <taxon>Spiralia</taxon>
        <taxon>Lophotrochozoa</taxon>
        <taxon>Mollusca</taxon>
        <taxon>Cephalopoda</taxon>
        <taxon>Coleoidea</taxon>
        <taxon>Octopodiformes</taxon>
        <taxon>Octopoda</taxon>
        <taxon>Incirrata</taxon>
        <taxon>Octopodidae</taxon>
        <taxon>Octopus</taxon>
    </lineage>
</organism>
<dbReference type="AlphaFoldDB" id="A0A0L8H6Y2"/>
<protein>
    <submittedName>
        <fullName evidence="1">Uncharacterized protein</fullName>
    </submittedName>
</protein>